<keyword evidence="2" id="KW-0547">Nucleotide-binding</keyword>
<dbReference type="PANTHER" id="PTHR43788">
    <property type="entry name" value="DNA2/NAM7 HELICASE FAMILY MEMBER"/>
    <property type="match status" value="1"/>
</dbReference>
<dbReference type="InterPro" id="IPR047187">
    <property type="entry name" value="SF1_C_Upf1"/>
</dbReference>
<sequence>MPKRSRRRRSQFLSPYRLDDTYLRRPDRKYGRPGILSGIDDHGNPVLVKIWPKAKHTSDSELREIWHHEVRQLHRLGGYPNAFDAIATLQQTGFDDDGFYLVLDPGQRKPLSSVLAHASSIHWIKNQRVSLNRAKLWRNLLRISTGLETLHTQGLLHKNLDNWAILTTGGEEPDFQLTGFEWSIRLIGAAAGRRSARGPDSAYGEQVSFLQDWRDFGRLAAELMNLSVCRLEDPKIPLSAVSENLVLDEIRLLRHLVQVEHLDRLDGEVVERRIQEVLRVLEADIAHQDVKFHLVVSLGTNSRLSQNIREASEDVIEITSDREQIEFIEDDLSEVPILFAIRIGDGSNFRLAIRGTKLIYRIKEYSPRSEGAALTWELAYCDSVELQSPNPNKIVDSIPLQSNSLEILQLREAHERFSRMRGKVRSWDTLRRVFKVDKKFAARDKQHHKAFAITQFLEALYAATDAFPVNVRNVTGNSENEMNAIMITVREDLGREALAKEMGFKSPSIRLNEALMQDRRSDEWVLTEAQHVGKSEFTDTSWRFDKEFAGSKKAPEYRFVGTDLSPPLHNPILIPGDFVGRDKQLQRRLKALRALADHAELLWMLVDPRRRILDTHDSIDNGNVLANLDDSKIQALNAIVETLPLFLVQGPPGVGKTHMIRELVKYIFEKDPTTRLLLSAQSNAAVNHLMETLDKALVGDRDDILIVRCRPRDSHKDAGPYEIGSQVGSIIQRFAQSELVSSSPDNLRESVMALKAELSGDDTNDENLKGRGVAPRYSKQAVEGLIVRAANVVFATTNSFELERLIEERGQFDWSIIEEAGKATGGELVAPLLLSYRRLMIGDHKQLSPFGSEQIIRLLEEPDTLRNAMITGKEFVSRTLRDPSTDEILDEIDEEAGEDFAALCATAIDCLLLFESLIEAEFKLYARGAKARQIAHRLNQQHRMHPAIARVISRCFYDGDLHTHPSAKKRFEKEPCPIKSLDPKRLPDAPIMMIDMPYVQSTVGMLGAEAHPRWHNPDEIEAILKAVMLIGRNPKSSEIPTMAILSPYREQVIRLQNRIDEDSSVGSHLSQFCAAVSPGNYCGTVDSFQGNEADVVVVSLVRNNHHSGIRSALGFLSDSRRMNVLLSRARWRLILVCSSKFLEHVLRAEQFKGERCNTYFLSEMLKAIEDERKNSNAVVVPSDRLLRLAR</sequence>
<evidence type="ECO:0000256" key="5">
    <source>
        <dbReference type="ARBA" id="ARBA00022840"/>
    </source>
</evidence>
<evidence type="ECO:0000256" key="1">
    <source>
        <dbReference type="ARBA" id="ARBA00007913"/>
    </source>
</evidence>
<dbReference type="EMBL" id="JACHXA010000005">
    <property type="protein sequence ID" value="MBB3065773.1"/>
    <property type="molecule type" value="Genomic_DNA"/>
</dbReference>
<comment type="similarity">
    <text evidence="1">Belongs to the DNA2/NAM7 helicase family.</text>
</comment>
<evidence type="ECO:0000313" key="7">
    <source>
        <dbReference type="EMBL" id="MBB3065773.1"/>
    </source>
</evidence>
<gene>
    <name evidence="7" type="ORF">FHR98_002069</name>
</gene>
<proteinExistence type="inferred from homology"/>
<dbReference type="Gene3D" id="3.30.200.20">
    <property type="entry name" value="Phosphorylase Kinase, domain 1"/>
    <property type="match status" value="1"/>
</dbReference>
<dbReference type="PANTHER" id="PTHR43788:SF8">
    <property type="entry name" value="DNA-BINDING PROTEIN SMUBP-2"/>
    <property type="match status" value="1"/>
</dbReference>
<dbReference type="RefSeq" id="WP_183416599.1">
    <property type="nucleotide sequence ID" value="NZ_JACHXA010000005.1"/>
</dbReference>
<dbReference type="Pfam" id="PF13087">
    <property type="entry name" value="AAA_12"/>
    <property type="match status" value="1"/>
</dbReference>
<dbReference type="GO" id="GO:0004672">
    <property type="term" value="F:protein kinase activity"/>
    <property type="evidence" value="ECO:0007669"/>
    <property type="project" value="InterPro"/>
</dbReference>
<accession>A0A839SXU3</accession>
<dbReference type="Gene3D" id="1.10.510.10">
    <property type="entry name" value="Transferase(Phosphotransferase) domain 1"/>
    <property type="match status" value="1"/>
</dbReference>
<keyword evidence="5" id="KW-0067">ATP-binding</keyword>
<dbReference type="SUPFAM" id="SSF52540">
    <property type="entry name" value="P-loop containing nucleoside triphosphate hydrolases"/>
    <property type="match status" value="1"/>
</dbReference>
<dbReference type="PROSITE" id="PS50011">
    <property type="entry name" value="PROTEIN_KINASE_DOM"/>
    <property type="match status" value="1"/>
</dbReference>
<evidence type="ECO:0000256" key="3">
    <source>
        <dbReference type="ARBA" id="ARBA00022801"/>
    </source>
</evidence>
<dbReference type="InterPro" id="IPR027417">
    <property type="entry name" value="P-loop_NTPase"/>
</dbReference>
<evidence type="ECO:0000259" key="6">
    <source>
        <dbReference type="PROSITE" id="PS50011"/>
    </source>
</evidence>
<dbReference type="InterPro" id="IPR000719">
    <property type="entry name" value="Prot_kinase_dom"/>
</dbReference>
<keyword evidence="3" id="KW-0378">Hydrolase</keyword>
<dbReference type="Proteomes" id="UP000581135">
    <property type="component" value="Unassembled WGS sequence"/>
</dbReference>
<keyword evidence="4" id="KW-0347">Helicase</keyword>
<dbReference type="SUPFAM" id="SSF56112">
    <property type="entry name" value="Protein kinase-like (PK-like)"/>
    <property type="match status" value="1"/>
</dbReference>
<comment type="caution">
    <text evidence="7">The sequence shown here is derived from an EMBL/GenBank/DDBJ whole genome shotgun (WGS) entry which is preliminary data.</text>
</comment>
<evidence type="ECO:0000256" key="4">
    <source>
        <dbReference type="ARBA" id="ARBA00022806"/>
    </source>
</evidence>
<evidence type="ECO:0000256" key="2">
    <source>
        <dbReference type="ARBA" id="ARBA00022741"/>
    </source>
</evidence>
<protein>
    <submittedName>
        <fullName evidence="7">DNA polymerase III delta prime subunit</fullName>
    </submittedName>
</protein>
<dbReference type="Pfam" id="PF13086">
    <property type="entry name" value="AAA_11"/>
    <property type="match status" value="1"/>
</dbReference>
<dbReference type="InterPro" id="IPR041677">
    <property type="entry name" value="DNA2/NAM7_AAA_11"/>
</dbReference>
<keyword evidence="8" id="KW-1185">Reference proteome</keyword>
<dbReference type="InterPro" id="IPR011009">
    <property type="entry name" value="Kinase-like_dom_sf"/>
</dbReference>
<dbReference type="InterPro" id="IPR041679">
    <property type="entry name" value="DNA2/NAM7-like_C"/>
</dbReference>
<dbReference type="GO" id="GO:0005524">
    <property type="term" value="F:ATP binding"/>
    <property type="evidence" value="ECO:0007669"/>
    <property type="project" value="UniProtKB-KW"/>
</dbReference>
<dbReference type="Gene3D" id="3.40.50.300">
    <property type="entry name" value="P-loop containing nucleotide triphosphate hydrolases"/>
    <property type="match status" value="2"/>
</dbReference>
<dbReference type="GO" id="GO:0043139">
    <property type="term" value="F:5'-3' DNA helicase activity"/>
    <property type="evidence" value="ECO:0007669"/>
    <property type="project" value="TreeGrafter"/>
</dbReference>
<feature type="domain" description="Protein kinase" evidence="6">
    <location>
        <begin position="22"/>
        <end position="338"/>
    </location>
</feature>
<name>A0A839SXU3_9PROT</name>
<dbReference type="CDD" id="cd18808">
    <property type="entry name" value="SF1_C_Upf1"/>
    <property type="match status" value="1"/>
</dbReference>
<organism evidence="7 8">
    <name type="scientific">Limibacillus halophilus</name>
    <dbReference type="NCBI Taxonomy" id="1579333"/>
    <lineage>
        <taxon>Bacteria</taxon>
        <taxon>Pseudomonadati</taxon>
        <taxon>Pseudomonadota</taxon>
        <taxon>Alphaproteobacteria</taxon>
        <taxon>Rhodospirillales</taxon>
        <taxon>Rhodovibrionaceae</taxon>
        <taxon>Limibacillus</taxon>
    </lineage>
</organism>
<reference evidence="7 8" key="1">
    <citation type="submission" date="2020-08" db="EMBL/GenBank/DDBJ databases">
        <title>Genomic Encyclopedia of Type Strains, Phase III (KMG-III): the genomes of soil and plant-associated and newly described type strains.</title>
        <authorList>
            <person name="Whitman W."/>
        </authorList>
    </citation>
    <scope>NUCLEOTIDE SEQUENCE [LARGE SCALE GENOMIC DNA]</scope>
    <source>
        <strain evidence="7 8">CECT 8803</strain>
    </source>
</reference>
<dbReference type="AlphaFoldDB" id="A0A839SXU3"/>
<dbReference type="GO" id="GO:0016787">
    <property type="term" value="F:hydrolase activity"/>
    <property type="evidence" value="ECO:0007669"/>
    <property type="project" value="UniProtKB-KW"/>
</dbReference>
<evidence type="ECO:0000313" key="8">
    <source>
        <dbReference type="Proteomes" id="UP000581135"/>
    </source>
</evidence>
<dbReference type="InterPro" id="IPR050534">
    <property type="entry name" value="Coronavir_polyprotein_1ab"/>
</dbReference>